<evidence type="ECO:0000313" key="2">
    <source>
        <dbReference type="Proteomes" id="UP000023152"/>
    </source>
</evidence>
<name>X6LUR7_RETFI</name>
<reference evidence="1 2" key="1">
    <citation type="journal article" date="2013" name="Curr. Biol.">
        <title>The Genome of the Foraminiferan Reticulomyxa filosa.</title>
        <authorList>
            <person name="Glockner G."/>
            <person name="Hulsmann N."/>
            <person name="Schleicher M."/>
            <person name="Noegel A.A."/>
            <person name="Eichinger L."/>
            <person name="Gallinger C."/>
            <person name="Pawlowski J."/>
            <person name="Sierra R."/>
            <person name="Euteneuer U."/>
            <person name="Pillet L."/>
            <person name="Moustafa A."/>
            <person name="Platzer M."/>
            <person name="Groth M."/>
            <person name="Szafranski K."/>
            <person name="Schliwa M."/>
        </authorList>
    </citation>
    <scope>NUCLEOTIDE SEQUENCE [LARGE SCALE GENOMIC DNA]</scope>
</reference>
<protein>
    <recommendedName>
        <fullName evidence="3">Kelch motif family protein</fullName>
    </recommendedName>
</protein>
<dbReference type="SUPFAM" id="SSF117281">
    <property type="entry name" value="Kelch motif"/>
    <property type="match status" value="1"/>
</dbReference>
<organism evidence="1 2">
    <name type="scientific">Reticulomyxa filosa</name>
    <dbReference type="NCBI Taxonomy" id="46433"/>
    <lineage>
        <taxon>Eukaryota</taxon>
        <taxon>Sar</taxon>
        <taxon>Rhizaria</taxon>
        <taxon>Retaria</taxon>
        <taxon>Foraminifera</taxon>
        <taxon>Monothalamids</taxon>
        <taxon>Reticulomyxidae</taxon>
        <taxon>Reticulomyxa</taxon>
    </lineage>
</organism>
<dbReference type="AlphaFoldDB" id="X6LUR7"/>
<accession>X6LUR7</accession>
<dbReference type="InterPro" id="IPR015915">
    <property type="entry name" value="Kelch-typ_b-propeller"/>
</dbReference>
<dbReference type="Gene3D" id="2.120.10.80">
    <property type="entry name" value="Kelch-type beta propeller"/>
    <property type="match status" value="1"/>
</dbReference>
<dbReference type="Proteomes" id="UP000023152">
    <property type="component" value="Unassembled WGS sequence"/>
</dbReference>
<comment type="caution">
    <text evidence="1">The sequence shown here is derived from an EMBL/GenBank/DDBJ whole genome shotgun (WGS) entry which is preliminary data.</text>
</comment>
<feature type="non-terminal residue" evidence="1">
    <location>
        <position position="1"/>
    </location>
</feature>
<proteinExistence type="predicted"/>
<sequence length="221" mass="25658">NDNDNEMDKSKGLKKNNHNNIIQIGRDGDNYEGVRAVIGVFDLNTFQFIKHDNLPIFIHCGIIALYQNQKIRKNNKNKIYEMILFCKEALSIGYDEDNNILQYHRLRFYNGIAPFYRCAFVCIDDVILFFGGLSNKKYNVSKAVHKYLIQENAWIKYDELNLPIRLYNCFAVLSEDKKHIHLIGGSDYKGTTVPRHMKTKVIALCNASQLVIFKTILLFLN</sequence>
<dbReference type="EMBL" id="ASPP01027860">
    <property type="protein sequence ID" value="ETO05683.1"/>
    <property type="molecule type" value="Genomic_DNA"/>
</dbReference>
<gene>
    <name evidence="1" type="ORF">RFI_31715</name>
</gene>
<evidence type="ECO:0008006" key="3">
    <source>
        <dbReference type="Google" id="ProtNLM"/>
    </source>
</evidence>
<evidence type="ECO:0000313" key="1">
    <source>
        <dbReference type="EMBL" id="ETO05683.1"/>
    </source>
</evidence>
<keyword evidence="2" id="KW-1185">Reference proteome</keyword>